<accession>A0A9W4IQJ9</accession>
<dbReference type="SMART" id="SM00829">
    <property type="entry name" value="PKS_ER"/>
    <property type="match status" value="1"/>
</dbReference>
<proteinExistence type="inferred from homology"/>
<comment type="cofactor">
    <cofactor evidence="1 6">
        <name>Zn(2+)</name>
        <dbReference type="ChEBI" id="CHEBI:29105"/>
    </cofactor>
</comment>
<dbReference type="PROSITE" id="PS00059">
    <property type="entry name" value="ADH_ZINC"/>
    <property type="match status" value="1"/>
</dbReference>
<dbReference type="Gene3D" id="3.40.50.720">
    <property type="entry name" value="NAD(P)-binding Rossmann-like Domain"/>
    <property type="match status" value="1"/>
</dbReference>
<dbReference type="InterPro" id="IPR013154">
    <property type="entry name" value="ADH-like_N"/>
</dbReference>
<gene>
    <name evidence="8" type="ORF">PSALAMII_LOCUS2494</name>
</gene>
<evidence type="ECO:0000256" key="6">
    <source>
        <dbReference type="RuleBase" id="RU361277"/>
    </source>
</evidence>
<dbReference type="Proteomes" id="UP001152646">
    <property type="component" value="Unassembled WGS sequence"/>
</dbReference>
<dbReference type="PANTHER" id="PTHR42813:SF4">
    <property type="entry name" value="NADP-DEPENDENT ISOPROPANOL DEHYDROGENASE"/>
    <property type="match status" value="1"/>
</dbReference>
<dbReference type="InterPro" id="IPR002328">
    <property type="entry name" value="ADH_Zn_CS"/>
</dbReference>
<evidence type="ECO:0000256" key="5">
    <source>
        <dbReference type="ARBA" id="ARBA00023002"/>
    </source>
</evidence>
<dbReference type="Pfam" id="PF08240">
    <property type="entry name" value="ADH_N"/>
    <property type="match status" value="1"/>
</dbReference>
<sequence>MSMKALVYTGPGTVELLDRPRPTVQVPTDAVVRLLHASICGTDLHTLKGDVPSIQPGLVLGHEGVGVIEALGSAVDAFVVGERVLISCMTSCGACPFCRRGLSAHCMNGGWMLGNRIDGTQAEYVRVPHATLSLHRLPESVDSRAAVAVSDAFPTGLECGVLSADVQPGSSVVIVGAGPVGMAALLTAQLYTPAILVVVDLDEARLATARRLGAHATVNSGSTDAEQQLMDLTEGQGFDSVIEAVGIPATFGLCQRVVAIGGRIANVGVHGTKVDLHLETLWERNISIHMSLVNATTTPRLLRLVESGQLDIGSLVTHHFSCAEATQAYDTFQAASRHQALKPMNHGVLYCQILSLDRKQGLYLRDGQLAVNRRDRALSAQFHC</sequence>
<protein>
    <recommendedName>
        <fullName evidence="7">Enoyl reductase (ER) domain-containing protein</fullName>
    </recommendedName>
</protein>
<dbReference type="Gene3D" id="3.90.180.10">
    <property type="entry name" value="Medium-chain alcohol dehydrogenases, catalytic domain"/>
    <property type="match status" value="1"/>
</dbReference>
<dbReference type="AlphaFoldDB" id="A0A9W4IQJ9"/>
<reference evidence="8" key="1">
    <citation type="submission" date="2021-07" db="EMBL/GenBank/DDBJ databases">
        <authorList>
            <person name="Branca A.L. A."/>
        </authorList>
    </citation>
    <scope>NUCLEOTIDE SEQUENCE</scope>
</reference>
<dbReference type="SUPFAM" id="SSF50129">
    <property type="entry name" value="GroES-like"/>
    <property type="match status" value="1"/>
</dbReference>
<keyword evidence="5" id="KW-0560">Oxidoreductase</keyword>
<dbReference type="Pfam" id="PF00107">
    <property type="entry name" value="ADH_zinc_N"/>
    <property type="match status" value="1"/>
</dbReference>
<evidence type="ECO:0000313" key="8">
    <source>
        <dbReference type="EMBL" id="CAG8324644.1"/>
    </source>
</evidence>
<dbReference type="CDD" id="cd08286">
    <property type="entry name" value="FDH_like_ADH2"/>
    <property type="match status" value="1"/>
</dbReference>
<feature type="domain" description="Enoyl reductase (ER)" evidence="7">
    <location>
        <begin position="12"/>
        <end position="341"/>
    </location>
</feature>
<evidence type="ECO:0000259" key="7">
    <source>
        <dbReference type="SMART" id="SM00829"/>
    </source>
</evidence>
<dbReference type="InterPro" id="IPR036291">
    <property type="entry name" value="NAD(P)-bd_dom_sf"/>
</dbReference>
<comment type="similarity">
    <text evidence="2 6">Belongs to the zinc-containing alcohol dehydrogenase family.</text>
</comment>
<evidence type="ECO:0000313" key="9">
    <source>
        <dbReference type="Proteomes" id="UP001152646"/>
    </source>
</evidence>
<dbReference type="OrthoDB" id="442947at2759"/>
<dbReference type="SUPFAM" id="SSF51735">
    <property type="entry name" value="NAD(P)-binding Rossmann-fold domains"/>
    <property type="match status" value="1"/>
</dbReference>
<evidence type="ECO:0000256" key="3">
    <source>
        <dbReference type="ARBA" id="ARBA00022723"/>
    </source>
</evidence>
<keyword evidence="3 6" id="KW-0479">Metal-binding</keyword>
<evidence type="ECO:0000256" key="1">
    <source>
        <dbReference type="ARBA" id="ARBA00001947"/>
    </source>
</evidence>
<dbReference type="GO" id="GO:0008270">
    <property type="term" value="F:zinc ion binding"/>
    <property type="evidence" value="ECO:0007669"/>
    <property type="project" value="InterPro"/>
</dbReference>
<dbReference type="InterPro" id="IPR013149">
    <property type="entry name" value="ADH-like_C"/>
</dbReference>
<name>A0A9W4IQJ9_9EURO</name>
<organism evidence="8 9">
    <name type="scientific">Penicillium salamii</name>
    <dbReference type="NCBI Taxonomy" id="1612424"/>
    <lineage>
        <taxon>Eukaryota</taxon>
        <taxon>Fungi</taxon>
        <taxon>Dikarya</taxon>
        <taxon>Ascomycota</taxon>
        <taxon>Pezizomycotina</taxon>
        <taxon>Eurotiomycetes</taxon>
        <taxon>Eurotiomycetidae</taxon>
        <taxon>Eurotiales</taxon>
        <taxon>Aspergillaceae</taxon>
        <taxon>Penicillium</taxon>
    </lineage>
</organism>
<dbReference type="InterPro" id="IPR020843">
    <property type="entry name" value="ER"/>
</dbReference>
<evidence type="ECO:0000256" key="2">
    <source>
        <dbReference type="ARBA" id="ARBA00008072"/>
    </source>
</evidence>
<dbReference type="PANTHER" id="PTHR42813">
    <property type="entry name" value="ZINC-TYPE ALCOHOL DEHYDROGENASE-LIKE"/>
    <property type="match status" value="1"/>
</dbReference>
<dbReference type="InterPro" id="IPR011032">
    <property type="entry name" value="GroES-like_sf"/>
</dbReference>
<comment type="caution">
    <text evidence="8">The sequence shown here is derived from an EMBL/GenBank/DDBJ whole genome shotgun (WGS) entry which is preliminary data.</text>
</comment>
<dbReference type="EMBL" id="CAJVPA010000099">
    <property type="protein sequence ID" value="CAG8324644.1"/>
    <property type="molecule type" value="Genomic_DNA"/>
</dbReference>
<evidence type="ECO:0000256" key="4">
    <source>
        <dbReference type="ARBA" id="ARBA00022833"/>
    </source>
</evidence>
<dbReference type="GO" id="GO:0016491">
    <property type="term" value="F:oxidoreductase activity"/>
    <property type="evidence" value="ECO:0007669"/>
    <property type="project" value="UniProtKB-KW"/>
</dbReference>
<keyword evidence="4 6" id="KW-0862">Zinc</keyword>